<sequence>MVPGDSAILSHLRRGALEYCVLAMLQDGRLYGLDIARRLTRDGVLMSSEGTLYPLLARLRKAGLVETTWQESSSGPPRRYYDLTDQGAAALAAFERTWIPFRTAVDAALSEGGRP</sequence>
<dbReference type="Gene3D" id="1.10.10.10">
    <property type="entry name" value="Winged helix-like DNA-binding domain superfamily/Winged helix DNA-binding domain"/>
    <property type="match status" value="1"/>
</dbReference>
<dbReference type="SUPFAM" id="SSF46785">
    <property type="entry name" value="Winged helix' DNA-binding domain"/>
    <property type="match status" value="1"/>
</dbReference>
<dbReference type="EMBL" id="VFOP01000001">
    <property type="protein sequence ID" value="TQL49538.1"/>
    <property type="molecule type" value="Genomic_DNA"/>
</dbReference>
<keyword evidence="3" id="KW-1185">Reference proteome</keyword>
<evidence type="ECO:0000259" key="1">
    <source>
        <dbReference type="Pfam" id="PF03551"/>
    </source>
</evidence>
<proteinExistence type="predicted"/>
<dbReference type="InterPro" id="IPR052509">
    <property type="entry name" value="Metal_resp_DNA-bind_regulator"/>
</dbReference>
<dbReference type="InterPro" id="IPR036390">
    <property type="entry name" value="WH_DNA-bd_sf"/>
</dbReference>
<dbReference type="PANTHER" id="PTHR33169">
    <property type="entry name" value="PADR-FAMILY TRANSCRIPTIONAL REGULATOR"/>
    <property type="match status" value="1"/>
</dbReference>
<dbReference type="Pfam" id="PF03551">
    <property type="entry name" value="PadR"/>
    <property type="match status" value="1"/>
</dbReference>
<evidence type="ECO:0000313" key="3">
    <source>
        <dbReference type="Proteomes" id="UP000319516"/>
    </source>
</evidence>
<comment type="caution">
    <text evidence="2">The sequence shown here is derived from an EMBL/GenBank/DDBJ whole genome shotgun (WGS) entry which is preliminary data.</text>
</comment>
<protein>
    <submittedName>
        <fullName evidence="2">PadR family transcriptional regulator</fullName>
    </submittedName>
</protein>
<dbReference type="OrthoDB" id="122286at2"/>
<dbReference type="PANTHER" id="PTHR33169:SF14">
    <property type="entry name" value="TRANSCRIPTIONAL REGULATOR RV3488"/>
    <property type="match status" value="1"/>
</dbReference>
<gene>
    <name evidence="2" type="ORF">FB467_0613</name>
</gene>
<evidence type="ECO:0000313" key="2">
    <source>
        <dbReference type="EMBL" id="TQL49538.1"/>
    </source>
</evidence>
<dbReference type="InterPro" id="IPR036388">
    <property type="entry name" value="WH-like_DNA-bd_sf"/>
</dbReference>
<organism evidence="2 3">
    <name type="scientific">Ornithinicoccus hortensis</name>
    <dbReference type="NCBI Taxonomy" id="82346"/>
    <lineage>
        <taxon>Bacteria</taxon>
        <taxon>Bacillati</taxon>
        <taxon>Actinomycetota</taxon>
        <taxon>Actinomycetes</taxon>
        <taxon>Micrococcales</taxon>
        <taxon>Intrasporangiaceae</taxon>
        <taxon>Ornithinicoccus</taxon>
    </lineage>
</organism>
<feature type="domain" description="Transcription regulator PadR N-terminal" evidence="1">
    <location>
        <begin position="21"/>
        <end position="92"/>
    </location>
</feature>
<dbReference type="InterPro" id="IPR005149">
    <property type="entry name" value="Tscrpt_reg_PadR_N"/>
</dbReference>
<dbReference type="AlphaFoldDB" id="A0A542YN63"/>
<reference evidence="2 3" key="1">
    <citation type="submission" date="2019-06" db="EMBL/GenBank/DDBJ databases">
        <title>Sequencing the genomes of 1000 actinobacteria strains.</title>
        <authorList>
            <person name="Klenk H.-P."/>
        </authorList>
    </citation>
    <scope>NUCLEOTIDE SEQUENCE [LARGE SCALE GENOMIC DNA]</scope>
    <source>
        <strain evidence="2 3">DSM 12335</strain>
    </source>
</reference>
<dbReference type="RefSeq" id="WP_141783791.1">
    <property type="nucleotide sequence ID" value="NZ_BAAAIK010000003.1"/>
</dbReference>
<dbReference type="InterPro" id="IPR011991">
    <property type="entry name" value="ArsR-like_HTH"/>
</dbReference>
<name>A0A542YN63_9MICO</name>
<dbReference type="Proteomes" id="UP000319516">
    <property type="component" value="Unassembled WGS sequence"/>
</dbReference>
<accession>A0A542YN63</accession>
<dbReference type="CDD" id="cd00090">
    <property type="entry name" value="HTH_ARSR"/>
    <property type="match status" value="1"/>
</dbReference>